<gene>
    <name evidence="1" type="ORF">FBT96_20310</name>
</gene>
<reference evidence="1 2" key="1">
    <citation type="submission" date="2019-04" db="EMBL/GenBank/DDBJ databases">
        <title>Draft Whole-Genome sequence of the purple photosynthetic bacterium Rhodobacter capsulatus SP108 with an indigenous class A beta-lactamase.</title>
        <authorList>
            <person name="Robertson S."/>
            <person name="Meyer T.E."/>
            <person name="Kyndt J.A."/>
        </authorList>
    </citation>
    <scope>NUCLEOTIDE SEQUENCE [LARGE SCALE GENOMIC DNA]</scope>
    <source>
        <strain evidence="1 2">SP108</strain>
    </source>
</reference>
<dbReference type="OrthoDB" id="54411at2"/>
<evidence type="ECO:0000313" key="2">
    <source>
        <dbReference type="Proteomes" id="UP000310597"/>
    </source>
</evidence>
<evidence type="ECO:0000313" key="1">
    <source>
        <dbReference type="EMBL" id="TKD12532.1"/>
    </source>
</evidence>
<accession>A0A4U1JIM9</accession>
<proteinExistence type="predicted"/>
<protein>
    <submittedName>
        <fullName evidence="1">Uncharacterized protein</fullName>
    </submittedName>
</protein>
<dbReference type="Proteomes" id="UP000310597">
    <property type="component" value="Unassembled WGS sequence"/>
</dbReference>
<dbReference type="EMBL" id="SWJZ01000156">
    <property type="protein sequence ID" value="TKD12532.1"/>
    <property type="molecule type" value="Genomic_DNA"/>
</dbReference>
<organism evidence="1 2">
    <name type="scientific">Rhodobacter capsulatus</name>
    <name type="common">Rhodopseudomonas capsulata</name>
    <dbReference type="NCBI Taxonomy" id="1061"/>
    <lineage>
        <taxon>Bacteria</taxon>
        <taxon>Pseudomonadati</taxon>
        <taxon>Pseudomonadota</taxon>
        <taxon>Alphaproteobacteria</taxon>
        <taxon>Rhodobacterales</taxon>
        <taxon>Rhodobacter group</taxon>
        <taxon>Rhodobacter</taxon>
    </lineage>
</organism>
<sequence length="185" mass="20555">MEQETGQQGHAPTSAQGGEFVSIAVDVAQTQAAVQRLLAAGLFSAGSRAHVLLDYLIVEAHRHGPVPVKAYAIALDVLGRSAEFDPGTDSIVRVELGRLRKLLDLYYAGQGAQDPIRLSIPRGQSRVEILAAPLLRPLPRHPGPIRANGVGRGGCLRSLWLWRWFWRRRGWRSRGWARWCIRPAW</sequence>
<comment type="caution">
    <text evidence="1">The sequence shown here is derived from an EMBL/GenBank/DDBJ whole genome shotgun (WGS) entry which is preliminary data.</text>
</comment>
<name>A0A4U1JIM9_RHOCA</name>
<dbReference type="AlphaFoldDB" id="A0A4U1JIM9"/>
<dbReference type="RefSeq" id="WP_136909882.1">
    <property type="nucleotide sequence ID" value="NZ_SWJZ01000156.1"/>
</dbReference>